<keyword evidence="4" id="KW-0808">Transferase</keyword>
<evidence type="ECO:0000259" key="3">
    <source>
        <dbReference type="Pfam" id="PF00884"/>
    </source>
</evidence>
<dbReference type="Gene3D" id="3.40.720.10">
    <property type="entry name" value="Alkaline Phosphatase, subunit A"/>
    <property type="match status" value="1"/>
</dbReference>
<organism evidence="4 5">
    <name type="scientific">Allopusillimonas soli</name>
    <dbReference type="NCBI Taxonomy" id="659016"/>
    <lineage>
        <taxon>Bacteria</taxon>
        <taxon>Pseudomonadati</taxon>
        <taxon>Pseudomonadota</taxon>
        <taxon>Betaproteobacteria</taxon>
        <taxon>Burkholderiales</taxon>
        <taxon>Alcaligenaceae</taxon>
        <taxon>Allopusillimonas</taxon>
    </lineage>
</organism>
<evidence type="ECO:0000256" key="1">
    <source>
        <dbReference type="ARBA" id="ARBA00022723"/>
    </source>
</evidence>
<dbReference type="OrthoDB" id="9766107at2"/>
<proteinExistence type="predicted"/>
<comment type="caution">
    <text evidence="4">The sequence shown here is derived from an EMBL/GenBank/DDBJ whole genome shotgun (WGS) entry which is preliminary data.</text>
</comment>
<dbReference type="SUPFAM" id="SSF53649">
    <property type="entry name" value="Alkaline phosphatase-like"/>
    <property type="match status" value="1"/>
</dbReference>
<dbReference type="PANTHER" id="PTHR45953">
    <property type="entry name" value="IDURONATE 2-SULFATASE"/>
    <property type="match status" value="1"/>
</dbReference>
<feature type="domain" description="Sulfatase N-terminal" evidence="3">
    <location>
        <begin position="4"/>
        <end position="412"/>
    </location>
</feature>
<protein>
    <submittedName>
        <fullName evidence="4">Sulfatase-like hydrolase/transferase</fullName>
    </submittedName>
</protein>
<keyword evidence="1" id="KW-0479">Metal-binding</keyword>
<dbReference type="InterPro" id="IPR017850">
    <property type="entry name" value="Alkaline_phosphatase_core_sf"/>
</dbReference>
<dbReference type="Proteomes" id="UP000580517">
    <property type="component" value="Unassembled WGS sequence"/>
</dbReference>
<keyword evidence="2 4" id="KW-0378">Hydrolase</keyword>
<accession>A0A853FB21</accession>
<evidence type="ECO:0000313" key="4">
    <source>
        <dbReference type="EMBL" id="NYT37944.1"/>
    </source>
</evidence>
<dbReference type="PANTHER" id="PTHR45953:SF1">
    <property type="entry name" value="IDURONATE 2-SULFATASE"/>
    <property type="match status" value="1"/>
</dbReference>
<sequence>MKKPNFILFITDQQKASHLGAYGNRILRTPHIDAIAARGWKADCFYVATPICMPNRASLMTGRMPSVHGARLNGIPLAIESRTFVDVMREAGYRTALVGKSHLQNMTGKPPQWPRPEEAITEGEAWRYQPGNYDQEWGPLWRNDPTHDLETPFYGFSRVDLAVDHGDRVWGHYWRWLEREHPDVAEQAGEAHAIPTPDFALSKVHQAWRTRVPEALSTNGYIGSQTCALLAEYAREERPFFIQCSFPDPHHPFTPHGRYWDMYDPDEVDLPASFHESGMHASPPHVAWLHAQRDRNQAVKHTPALFACTEREAREAIALNYGSISHIDAVVGDVMATLKRHGLDDNTVIIFMSDHGDYLGDHQLLWKGPIHYQSLVRTPFIWMDPGCPQSRHNEDALASTVDVAPTILARAGLVPYNGIQGHNLLDVMAGRQRGVRQHVLIEEEGQRVMFGFDSRVRMRTLFDGRHRLSLYDGIEWGELYDLESDPMELHNLWHSTAHESQKARMLQDLARTMLAHTDTSPNPTALA</sequence>
<dbReference type="GO" id="GO:0016740">
    <property type="term" value="F:transferase activity"/>
    <property type="evidence" value="ECO:0007669"/>
    <property type="project" value="UniProtKB-KW"/>
</dbReference>
<dbReference type="RefSeq" id="WP_129969895.1">
    <property type="nucleotide sequence ID" value="NZ_JACCEW010000004.1"/>
</dbReference>
<keyword evidence="5" id="KW-1185">Reference proteome</keyword>
<name>A0A853FB21_9BURK</name>
<dbReference type="GO" id="GO:0008484">
    <property type="term" value="F:sulfuric ester hydrolase activity"/>
    <property type="evidence" value="ECO:0007669"/>
    <property type="project" value="TreeGrafter"/>
</dbReference>
<dbReference type="GO" id="GO:0005737">
    <property type="term" value="C:cytoplasm"/>
    <property type="evidence" value="ECO:0007669"/>
    <property type="project" value="TreeGrafter"/>
</dbReference>
<dbReference type="InterPro" id="IPR000917">
    <property type="entry name" value="Sulfatase_N"/>
</dbReference>
<evidence type="ECO:0000313" key="5">
    <source>
        <dbReference type="Proteomes" id="UP000580517"/>
    </source>
</evidence>
<dbReference type="Pfam" id="PF00884">
    <property type="entry name" value="Sulfatase"/>
    <property type="match status" value="1"/>
</dbReference>
<dbReference type="GO" id="GO:0046872">
    <property type="term" value="F:metal ion binding"/>
    <property type="evidence" value="ECO:0007669"/>
    <property type="project" value="UniProtKB-KW"/>
</dbReference>
<gene>
    <name evidence="4" type="ORF">H0A68_13740</name>
</gene>
<evidence type="ECO:0000256" key="2">
    <source>
        <dbReference type="ARBA" id="ARBA00022801"/>
    </source>
</evidence>
<reference evidence="4 5" key="1">
    <citation type="submission" date="2020-07" db="EMBL/GenBank/DDBJ databases">
        <title>Taxonomic revisions and descriptions of new bacterial species based on genomic comparisons in the high-G+C-content subgroup of the family Alcaligenaceae.</title>
        <authorList>
            <person name="Szabo A."/>
            <person name="Felfoldi T."/>
        </authorList>
    </citation>
    <scope>NUCLEOTIDE SEQUENCE [LARGE SCALE GENOMIC DNA]</scope>
    <source>
        <strain evidence="4 5">DSM 25264</strain>
    </source>
</reference>
<dbReference type="AlphaFoldDB" id="A0A853FB21"/>
<dbReference type="EMBL" id="JACCEW010000004">
    <property type="protein sequence ID" value="NYT37944.1"/>
    <property type="molecule type" value="Genomic_DNA"/>
</dbReference>